<feature type="compositionally biased region" description="Basic and acidic residues" evidence="1">
    <location>
        <begin position="66"/>
        <end position="82"/>
    </location>
</feature>
<organism evidence="2 3">
    <name type="scientific">Eragrostis curvula</name>
    <name type="common">weeping love grass</name>
    <dbReference type="NCBI Taxonomy" id="38414"/>
    <lineage>
        <taxon>Eukaryota</taxon>
        <taxon>Viridiplantae</taxon>
        <taxon>Streptophyta</taxon>
        <taxon>Embryophyta</taxon>
        <taxon>Tracheophyta</taxon>
        <taxon>Spermatophyta</taxon>
        <taxon>Magnoliopsida</taxon>
        <taxon>Liliopsida</taxon>
        <taxon>Poales</taxon>
        <taxon>Poaceae</taxon>
        <taxon>PACMAD clade</taxon>
        <taxon>Chloridoideae</taxon>
        <taxon>Eragrostideae</taxon>
        <taxon>Eragrostidinae</taxon>
        <taxon>Eragrostis</taxon>
    </lineage>
</organism>
<accession>A0A5J9TWA0</accession>
<dbReference type="OrthoDB" id="692521at2759"/>
<dbReference type="EMBL" id="RWGY01000031">
    <property type="protein sequence ID" value="TVU15683.1"/>
    <property type="molecule type" value="Genomic_DNA"/>
</dbReference>
<reference evidence="2 3" key="1">
    <citation type="journal article" date="2019" name="Sci. Rep.">
        <title>A high-quality genome of Eragrostis curvula grass provides insights into Poaceae evolution and supports new strategies to enhance forage quality.</title>
        <authorList>
            <person name="Carballo J."/>
            <person name="Santos B.A.C.M."/>
            <person name="Zappacosta D."/>
            <person name="Garbus I."/>
            <person name="Selva J.P."/>
            <person name="Gallo C.A."/>
            <person name="Diaz A."/>
            <person name="Albertini E."/>
            <person name="Caccamo M."/>
            <person name="Echenique V."/>
        </authorList>
    </citation>
    <scope>NUCLEOTIDE SEQUENCE [LARGE SCALE GENOMIC DNA]</scope>
    <source>
        <strain evidence="3">cv. Victoria</strain>
        <tissue evidence="2">Leaf</tissue>
    </source>
</reference>
<evidence type="ECO:0000313" key="2">
    <source>
        <dbReference type="EMBL" id="TVU15683.1"/>
    </source>
</evidence>
<feature type="region of interest" description="Disordered" evidence="1">
    <location>
        <begin position="66"/>
        <end position="88"/>
    </location>
</feature>
<protein>
    <recommendedName>
        <fullName evidence="4">HMA domain-containing protein</fullName>
    </recommendedName>
</protein>
<sequence>MIQVSMPCEKSRSKAMELIVRANGVSSVGVTGDSRDQLEVVGIDAVCLIKCLRKKIGYANSLQVEEVKDKKPEEKKNPEEPKLSTGNYLRVGNNDDFQSIEFVVLMPHDPKGMPR</sequence>
<dbReference type="InterPro" id="IPR042885">
    <property type="entry name" value="HIPP47/16"/>
</dbReference>
<dbReference type="PANTHER" id="PTHR46932">
    <property type="entry name" value="HEAVY METAL-ASSOCIATED ISOPRENYLATED PLANT PROTEIN 47"/>
    <property type="match status" value="1"/>
</dbReference>
<proteinExistence type="predicted"/>
<dbReference type="Gramene" id="TVU15683">
    <property type="protein sequence ID" value="TVU15683"/>
    <property type="gene ID" value="EJB05_39216"/>
</dbReference>
<dbReference type="AlphaFoldDB" id="A0A5J9TWA0"/>
<comment type="caution">
    <text evidence="2">The sequence shown here is derived from an EMBL/GenBank/DDBJ whole genome shotgun (WGS) entry which is preliminary data.</text>
</comment>
<feature type="non-terminal residue" evidence="2">
    <location>
        <position position="1"/>
    </location>
</feature>
<evidence type="ECO:0000313" key="3">
    <source>
        <dbReference type="Proteomes" id="UP000324897"/>
    </source>
</evidence>
<evidence type="ECO:0000256" key="1">
    <source>
        <dbReference type="SAM" id="MobiDB-lite"/>
    </source>
</evidence>
<keyword evidence="3" id="KW-1185">Reference proteome</keyword>
<dbReference type="Proteomes" id="UP000324897">
    <property type="component" value="Unassembled WGS sequence"/>
</dbReference>
<dbReference type="Gene3D" id="3.30.70.100">
    <property type="match status" value="1"/>
</dbReference>
<dbReference type="PANTHER" id="PTHR46932:SF20">
    <property type="entry name" value="HMA DOMAIN-CONTAINING PROTEIN"/>
    <property type="match status" value="1"/>
</dbReference>
<evidence type="ECO:0008006" key="4">
    <source>
        <dbReference type="Google" id="ProtNLM"/>
    </source>
</evidence>
<gene>
    <name evidence="2" type="ORF">EJB05_39216</name>
</gene>
<name>A0A5J9TWA0_9POAL</name>